<dbReference type="Proteomes" id="UP001162780">
    <property type="component" value="Chromosome"/>
</dbReference>
<dbReference type="CDD" id="cd09872">
    <property type="entry name" value="PIN_Sll0205-like"/>
    <property type="match status" value="1"/>
</dbReference>
<dbReference type="PANTHER" id="PTHR36173:SF1">
    <property type="entry name" value="RIBONUCLEASE VAPC22"/>
    <property type="match status" value="1"/>
</dbReference>
<sequence length="131" mass="14526">MILLDTHIWLNWILLGRDALKPLIASAIEDADRVVISFISCFEVTLLVKNRKLELPLSTDEWIREALGQSGVECLSITCSIAQRSVGLTDIHRDPADRIIIATTLEHGAQLASYDMAFPSYPELSGYLLTG</sequence>
<dbReference type="InterPro" id="IPR052919">
    <property type="entry name" value="TA_system_RNase"/>
</dbReference>
<name>A0ABY7GQ04_9GAMM</name>
<gene>
    <name evidence="2" type="ORF">NM686_008810</name>
</gene>
<proteinExistence type="predicted"/>
<evidence type="ECO:0000313" key="3">
    <source>
        <dbReference type="Proteomes" id="UP001162780"/>
    </source>
</evidence>
<feature type="domain" description="PIN" evidence="1">
    <location>
        <begin position="2"/>
        <end position="122"/>
    </location>
</feature>
<protein>
    <submittedName>
        <fullName evidence="2">Type II toxin-antitoxin system VapC family toxin</fullName>
    </submittedName>
</protein>
<dbReference type="SUPFAM" id="SSF88723">
    <property type="entry name" value="PIN domain-like"/>
    <property type="match status" value="1"/>
</dbReference>
<dbReference type="InterPro" id="IPR041705">
    <property type="entry name" value="PIN_Sll0205"/>
</dbReference>
<dbReference type="InterPro" id="IPR029060">
    <property type="entry name" value="PIN-like_dom_sf"/>
</dbReference>
<dbReference type="Gene3D" id="3.40.50.1010">
    <property type="entry name" value="5'-nuclease"/>
    <property type="match status" value="1"/>
</dbReference>
<dbReference type="PANTHER" id="PTHR36173">
    <property type="entry name" value="RIBONUCLEASE VAPC16-RELATED"/>
    <property type="match status" value="1"/>
</dbReference>
<evidence type="ECO:0000259" key="1">
    <source>
        <dbReference type="Pfam" id="PF01850"/>
    </source>
</evidence>
<dbReference type="InterPro" id="IPR002716">
    <property type="entry name" value="PIN_dom"/>
</dbReference>
<keyword evidence="3" id="KW-1185">Reference proteome</keyword>
<dbReference type="Pfam" id="PF01850">
    <property type="entry name" value="PIN"/>
    <property type="match status" value="1"/>
</dbReference>
<organism evidence="2 3">
    <name type="scientific">Methylomonas rapida</name>
    <dbReference type="NCBI Taxonomy" id="2963939"/>
    <lineage>
        <taxon>Bacteria</taxon>
        <taxon>Pseudomonadati</taxon>
        <taxon>Pseudomonadota</taxon>
        <taxon>Gammaproteobacteria</taxon>
        <taxon>Methylococcales</taxon>
        <taxon>Methylococcaceae</taxon>
        <taxon>Methylomonas</taxon>
    </lineage>
</organism>
<evidence type="ECO:0000313" key="2">
    <source>
        <dbReference type="EMBL" id="WAR46598.1"/>
    </source>
</evidence>
<reference evidence="2" key="1">
    <citation type="submission" date="2022-11" db="EMBL/GenBank/DDBJ databases">
        <title>Methylomonas rapida sp. nov., Carotenoid-Producing Obligate Methanotrophs with High Growth Characteristics and Biotechnological Potential.</title>
        <authorList>
            <person name="Tikhonova E.N."/>
            <person name="Suleimanov R.Z."/>
            <person name="Miroshnikov K."/>
            <person name="Oshkin I.Y."/>
            <person name="Belova S.E."/>
            <person name="Danilova O.V."/>
            <person name="Ashikhmin A."/>
            <person name="Konopkin A."/>
            <person name="But S.Y."/>
            <person name="Khmelenina V.N."/>
            <person name="Kuznetsov N."/>
            <person name="Pimenov N.V."/>
            <person name="Dedysh S.N."/>
        </authorList>
    </citation>
    <scope>NUCLEOTIDE SEQUENCE</scope>
    <source>
        <strain evidence="2">MP1</strain>
    </source>
</reference>
<dbReference type="EMBL" id="CP113517">
    <property type="protein sequence ID" value="WAR46598.1"/>
    <property type="molecule type" value="Genomic_DNA"/>
</dbReference>
<dbReference type="RefSeq" id="WP_255187509.1">
    <property type="nucleotide sequence ID" value="NZ_CP113517.1"/>
</dbReference>
<accession>A0ABY7GQ04</accession>